<organism evidence="2 3">
    <name type="scientific">Chloebia gouldiae</name>
    <name type="common">Gouldian finch</name>
    <name type="synonym">Erythrura gouldiae</name>
    <dbReference type="NCBI Taxonomy" id="44316"/>
    <lineage>
        <taxon>Eukaryota</taxon>
        <taxon>Metazoa</taxon>
        <taxon>Chordata</taxon>
        <taxon>Craniata</taxon>
        <taxon>Vertebrata</taxon>
        <taxon>Euteleostomi</taxon>
        <taxon>Archelosauria</taxon>
        <taxon>Archosauria</taxon>
        <taxon>Dinosauria</taxon>
        <taxon>Saurischia</taxon>
        <taxon>Theropoda</taxon>
        <taxon>Coelurosauria</taxon>
        <taxon>Aves</taxon>
        <taxon>Neognathae</taxon>
        <taxon>Neoaves</taxon>
        <taxon>Telluraves</taxon>
        <taxon>Australaves</taxon>
        <taxon>Passeriformes</taxon>
        <taxon>Passeroidea</taxon>
        <taxon>Passeridae</taxon>
        <taxon>Chloebia</taxon>
    </lineage>
</organism>
<reference evidence="2 3" key="1">
    <citation type="journal article" date="2018" name="Proc. R. Soc. B">
        <title>A non-coding region near Follistatin controls head colour polymorphism in the Gouldian finch.</title>
        <authorList>
            <person name="Toomey M.B."/>
            <person name="Marques C.I."/>
            <person name="Andrade P."/>
            <person name="Araujo P.M."/>
            <person name="Sabatino S."/>
            <person name="Gazda M.A."/>
            <person name="Afonso S."/>
            <person name="Lopes R.J."/>
            <person name="Corbo J.C."/>
            <person name="Carneiro M."/>
        </authorList>
    </citation>
    <scope>NUCLEOTIDE SEQUENCE [LARGE SCALE GENOMIC DNA]</scope>
    <source>
        <strain evidence="2">Red01</strain>
        <tissue evidence="2">Muscle</tissue>
    </source>
</reference>
<feature type="signal peptide" evidence="1">
    <location>
        <begin position="1"/>
        <end position="21"/>
    </location>
</feature>
<gene>
    <name evidence="2" type="ORF">DV515_00004527</name>
</gene>
<name>A0A3L8SQN8_CHLGU</name>
<comment type="caution">
    <text evidence="2">The sequence shown here is derived from an EMBL/GenBank/DDBJ whole genome shotgun (WGS) entry which is preliminary data.</text>
</comment>
<evidence type="ECO:0000313" key="2">
    <source>
        <dbReference type="EMBL" id="RLW06287.1"/>
    </source>
</evidence>
<evidence type="ECO:0000313" key="3">
    <source>
        <dbReference type="Proteomes" id="UP000276834"/>
    </source>
</evidence>
<keyword evidence="3" id="KW-1185">Reference proteome</keyword>
<feature type="chain" id="PRO_5017989933" evidence="1">
    <location>
        <begin position="22"/>
        <end position="282"/>
    </location>
</feature>
<evidence type="ECO:0000256" key="1">
    <source>
        <dbReference type="SAM" id="SignalP"/>
    </source>
</evidence>
<dbReference type="AlphaFoldDB" id="A0A3L8SQN8"/>
<keyword evidence="1" id="KW-0732">Signal</keyword>
<dbReference type="EMBL" id="QUSF01000009">
    <property type="protein sequence ID" value="RLW06287.1"/>
    <property type="molecule type" value="Genomic_DNA"/>
</dbReference>
<dbReference type="Proteomes" id="UP000276834">
    <property type="component" value="Unassembled WGS sequence"/>
</dbReference>
<protein>
    <submittedName>
        <fullName evidence="2">Uncharacterized protein</fullName>
    </submittedName>
</protein>
<accession>A0A3L8SQN8</accession>
<proteinExistence type="predicted"/>
<sequence length="282" mass="31414">MMYCNFILMLICKTFLNVGRIKKCGIFDVQETFLTITCTFSVQPPCQCHGSLDGDLNGTEEDGEGWSDDLFLVRGRVRPMRLQDPKQILRFCRHKMVRVVKLQPWVNQLPATLTIILQSSGREAEKGLPRQELPPRVTRDSQMDGLWTQLCPSARMLQLRMYFENIREEDPLEVSIMAFCLGTCGAGSARTGAESRPEFSPVFVRIQTLLVEQNLASPRTVPAADVWSLLAVGHHKFYCLVTGVGPPSQVAASPPDSPILCLWPVTSLSAATCLAILAMWKG</sequence>